<dbReference type="InterPro" id="IPR008901">
    <property type="entry name" value="ACER"/>
</dbReference>
<evidence type="ECO:0000256" key="3">
    <source>
        <dbReference type="ARBA" id="ARBA00022692"/>
    </source>
</evidence>
<keyword evidence="3 8" id="KW-0812">Transmembrane</keyword>
<evidence type="ECO:0000256" key="1">
    <source>
        <dbReference type="ARBA" id="ARBA00004141"/>
    </source>
</evidence>
<keyword evidence="5 8" id="KW-1133">Transmembrane helix</keyword>
<evidence type="ECO:0000313" key="10">
    <source>
        <dbReference type="Proteomes" id="UP000762676"/>
    </source>
</evidence>
<evidence type="ECO:0000256" key="8">
    <source>
        <dbReference type="RuleBase" id="RU364079"/>
    </source>
</evidence>
<comment type="caution">
    <text evidence="8">Lacks conserved residue(s) required for the propagation of feature annotation.</text>
</comment>
<dbReference type="Pfam" id="PF05875">
    <property type="entry name" value="Ceramidase"/>
    <property type="match status" value="1"/>
</dbReference>
<comment type="subcellular location">
    <subcellularLocation>
        <location evidence="1">Membrane</location>
        <topology evidence="1">Multi-pass membrane protein</topology>
    </subcellularLocation>
</comment>
<protein>
    <recommendedName>
        <fullName evidence="8">Alkaline ceramidase</fullName>
        <ecNumber evidence="8">3.5.1.-</ecNumber>
    </recommendedName>
</protein>
<feature type="binding site" evidence="7">
    <location>
        <position position="47"/>
    </location>
    <ligand>
        <name>Zn(2+)</name>
        <dbReference type="ChEBI" id="CHEBI:29105"/>
        <note>catalytic</note>
    </ligand>
</feature>
<feature type="non-terminal residue" evidence="9">
    <location>
        <position position="65"/>
    </location>
</feature>
<comment type="cofactor">
    <cofactor evidence="7">
        <name>Zn(2+)</name>
        <dbReference type="ChEBI" id="CHEBI:29105"/>
    </cofactor>
</comment>
<comment type="similarity">
    <text evidence="2 8">Belongs to the alkaline ceramidase family.</text>
</comment>
<dbReference type="AlphaFoldDB" id="A0AAV4EJE6"/>
<dbReference type="GO" id="GO:0046872">
    <property type="term" value="F:metal ion binding"/>
    <property type="evidence" value="ECO:0007669"/>
    <property type="project" value="UniProtKB-KW"/>
</dbReference>
<dbReference type="GO" id="GO:0006672">
    <property type="term" value="P:ceramide metabolic process"/>
    <property type="evidence" value="ECO:0007669"/>
    <property type="project" value="InterPro"/>
</dbReference>
<dbReference type="EMBL" id="BMAT01000159">
    <property type="protein sequence ID" value="GFR60865.1"/>
    <property type="molecule type" value="Genomic_DNA"/>
</dbReference>
<feature type="transmembrane region" description="Helical" evidence="8">
    <location>
        <begin position="49"/>
        <end position="64"/>
    </location>
</feature>
<keyword evidence="4 8" id="KW-0378">Hydrolase</keyword>
<dbReference type="GO" id="GO:0005789">
    <property type="term" value="C:endoplasmic reticulum membrane"/>
    <property type="evidence" value="ECO:0007669"/>
    <property type="project" value="TreeGrafter"/>
</dbReference>
<sequence>MPIYFTALFSYAFGFLLWNVDNIFCSQLRSIRALPPGQASGMLLECHAWWHIFAGFGTYMGILFS</sequence>
<evidence type="ECO:0000256" key="5">
    <source>
        <dbReference type="ARBA" id="ARBA00022989"/>
    </source>
</evidence>
<dbReference type="EC" id="3.5.1.-" evidence="8"/>
<dbReference type="PANTHER" id="PTHR46187:SF3">
    <property type="entry name" value="ALKALINE CERAMIDASE 3"/>
    <property type="match status" value="1"/>
</dbReference>
<organism evidence="9 10">
    <name type="scientific">Elysia marginata</name>
    <dbReference type="NCBI Taxonomy" id="1093978"/>
    <lineage>
        <taxon>Eukaryota</taxon>
        <taxon>Metazoa</taxon>
        <taxon>Spiralia</taxon>
        <taxon>Lophotrochozoa</taxon>
        <taxon>Mollusca</taxon>
        <taxon>Gastropoda</taxon>
        <taxon>Heterobranchia</taxon>
        <taxon>Euthyneura</taxon>
        <taxon>Panpulmonata</taxon>
        <taxon>Sacoglossa</taxon>
        <taxon>Placobranchoidea</taxon>
        <taxon>Plakobranchidae</taxon>
        <taxon>Elysia</taxon>
    </lineage>
</organism>
<keyword evidence="7" id="KW-0479">Metal-binding</keyword>
<comment type="function">
    <text evidence="8">Hydrolyzes the sphingolipid ceramide into sphingosine and free fatty acid.</text>
</comment>
<dbReference type="Proteomes" id="UP000762676">
    <property type="component" value="Unassembled WGS sequence"/>
</dbReference>
<comment type="caution">
    <text evidence="9">The sequence shown here is derived from an EMBL/GenBank/DDBJ whole genome shotgun (WGS) entry which is preliminary data.</text>
</comment>
<evidence type="ECO:0000313" key="9">
    <source>
        <dbReference type="EMBL" id="GFR60865.1"/>
    </source>
</evidence>
<accession>A0AAV4EJE6</accession>
<evidence type="ECO:0000256" key="7">
    <source>
        <dbReference type="PIRSR" id="PIRSR608901-2"/>
    </source>
</evidence>
<keyword evidence="8" id="KW-0443">Lipid metabolism</keyword>
<keyword evidence="10" id="KW-1185">Reference proteome</keyword>
<proteinExistence type="inferred from homology"/>
<dbReference type="GO" id="GO:0016811">
    <property type="term" value="F:hydrolase activity, acting on carbon-nitrogen (but not peptide) bonds, in linear amides"/>
    <property type="evidence" value="ECO:0007669"/>
    <property type="project" value="InterPro"/>
</dbReference>
<feature type="binding site" evidence="7">
    <location>
        <position position="51"/>
    </location>
    <ligand>
        <name>Zn(2+)</name>
        <dbReference type="ChEBI" id="CHEBI:29105"/>
        <note>catalytic</note>
    </ligand>
</feature>
<evidence type="ECO:0000256" key="6">
    <source>
        <dbReference type="ARBA" id="ARBA00023136"/>
    </source>
</evidence>
<evidence type="ECO:0000256" key="2">
    <source>
        <dbReference type="ARBA" id="ARBA00009780"/>
    </source>
</evidence>
<keyword evidence="7" id="KW-0862">Zinc</keyword>
<name>A0AAV4EJE6_9GAST</name>
<dbReference type="PANTHER" id="PTHR46187">
    <property type="entry name" value="ALKALINE CERAMIDASE 3"/>
    <property type="match status" value="1"/>
</dbReference>
<reference evidence="9 10" key="1">
    <citation type="journal article" date="2021" name="Elife">
        <title>Chloroplast acquisition without the gene transfer in kleptoplastic sea slugs, Plakobranchus ocellatus.</title>
        <authorList>
            <person name="Maeda T."/>
            <person name="Takahashi S."/>
            <person name="Yoshida T."/>
            <person name="Shimamura S."/>
            <person name="Takaki Y."/>
            <person name="Nagai Y."/>
            <person name="Toyoda A."/>
            <person name="Suzuki Y."/>
            <person name="Arimoto A."/>
            <person name="Ishii H."/>
            <person name="Satoh N."/>
            <person name="Nishiyama T."/>
            <person name="Hasebe M."/>
            <person name="Maruyama T."/>
            <person name="Minagawa J."/>
            <person name="Obokata J."/>
            <person name="Shigenobu S."/>
        </authorList>
    </citation>
    <scope>NUCLEOTIDE SEQUENCE [LARGE SCALE GENOMIC DNA]</scope>
</reference>
<gene>
    <name evidence="9" type="ORF">ElyMa_000090100</name>
</gene>
<keyword evidence="6 8" id="KW-0472">Membrane</keyword>
<evidence type="ECO:0000256" key="4">
    <source>
        <dbReference type="ARBA" id="ARBA00022801"/>
    </source>
</evidence>